<feature type="region of interest" description="Disordered" evidence="1">
    <location>
        <begin position="56"/>
        <end position="103"/>
    </location>
</feature>
<gene>
    <name evidence="2" type="ORF">Syun_013991</name>
</gene>
<dbReference type="Proteomes" id="UP001420932">
    <property type="component" value="Unassembled WGS sequence"/>
</dbReference>
<dbReference type="PANTHER" id="PTHR35321">
    <property type="entry name" value="OS02G0753200 PROTEIN"/>
    <property type="match status" value="1"/>
</dbReference>
<comment type="caution">
    <text evidence="2">The sequence shown here is derived from an EMBL/GenBank/DDBJ whole genome shotgun (WGS) entry which is preliminary data.</text>
</comment>
<proteinExistence type="predicted"/>
<evidence type="ECO:0000256" key="1">
    <source>
        <dbReference type="SAM" id="MobiDB-lite"/>
    </source>
</evidence>
<sequence length="103" mass="11329">MKCNPATTVGEGKCVISPSNPDTKDAADLLRMCLHCGVPKTYSSARGMACPLCSDRPLADANDSKKKKGSPIKDKENIKRMRGQSSHATWKSETEMQLRQQFD</sequence>
<reference evidence="2 3" key="1">
    <citation type="submission" date="2024-01" db="EMBL/GenBank/DDBJ databases">
        <title>Genome assemblies of Stephania.</title>
        <authorList>
            <person name="Yang L."/>
        </authorList>
    </citation>
    <scope>NUCLEOTIDE SEQUENCE [LARGE SCALE GENOMIC DNA]</scope>
    <source>
        <strain evidence="2">YNDBR</strain>
        <tissue evidence="2">Leaf</tissue>
    </source>
</reference>
<dbReference type="InterPro" id="IPR040306">
    <property type="entry name" value="Os02g0753200-like"/>
</dbReference>
<dbReference type="EMBL" id="JBBNAF010000006">
    <property type="protein sequence ID" value="KAK9134661.1"/>
    <property type="molecule type" value="Genomic_DNA"/>
</dbReference>
<protein>
    <submittedName>
        <fullName evidence="2">Uncharacterized protein</fullName>
    </submittedName>
</protein>
<evidence type="ECO:0000313" key="3">
    <source>
        <dbReference type="Proteomes" id="UP001420932"/>
    </source>
</evidence>
<accession>A0AAP0JIG2</accession>
<evidence type="ECO:0000313" key="2">
    <source>
        <dbReference type="EMBL" id="KAK9134661.1"/>
    </source>
</evidence>
<dbReference type="PANTHER" id="PTHR35321:SF1">
    <property type="entry name" value="OS02G0753200 PROTEIN"/>
    <property type="match status" value="1"/>
</dbReference>
<feature type="compositionally biased region" description="Basic and acidic residues" evidence="1">
    <location>
        <begin position="90"/>
        <end position="103"/>
    </location>
</feature>
<dbReference type="AlphaFoldDB" id="A0AAP0JIG2"/>
<keyword evidence="3" id="KW-1185">Reference proteome</keyword>
<name>A0AAP0JIG2_9MAGN</name>
<organism evidence="2 3">
    <name type="scientific">Stephania yunnanensis</name>
    <dbReference type="NCBI Taxonomy" id="152371"/>
    <lineage>
        <taxon>Eukaryota</taxon>
        <taxon>Viridiplantae</taxon>
        <taxon>Streptophyta</taxon>
        <taxon>Embryophyta</taxon>
        <taxon>Tracheophyta</taxon>
        <taxon>Spermatophyta</taxon>
        <taxon>Magnoliopsida</taxon>
        <taxon>Ranunculales</taxon>
        <taxon>Menispermaceae</taxon>
        <taxon>Menispermoideae</taxon>
        <taxon>Cissampelideae</taxon>
        <taxon>Stephania</taxon>
    </lineage>
</organism>